<dbReference type="RefSeq" id="WP_276811154.1">
    <property type="nucleotide sequence ID" value="NZ_JAHAHE010000021.1"/>
</dbReference>
<dbReference type="EMBL" id="UGHS01000004">
    <property type="protein sequence ID" value="STO93221.1"/>
    <property type="molecule type" value="Genomic_DNA"/>
</dbReference>
<name>A0A377IY96_9PAST</name>
<evidence type="ECO:0000313" key="2">
    <source>
        <dbReference type="Proteomes" id="UP000255264"/>
    </source>
</evidence>
<accession>A0A377IY96</accession>
<protein>
    <submittedName>
        <fullName evidence="1">Uncharacterized protein</fullName>
    </submittedName>
</protein>
<sequence>MKNLMSLNCAQKISVLNVDERLEIYTQFFAKGEKLLDIPEKAMRTEMKDEISPLSLMSATVCQDTGKTFGNNPNALNEMHEKLAKQKNKIK</sequence>
<evidence type="ECO:0000313" key="1">
    <source>
        <dbReference type="EMBL" id="STO93221.1"/>
    </source>
</evidence>
<organism evidence="1 2">
    <name type="scientific">Haemophilus pittmaniae</name>
    <dbReference type="NCBI Taxonomy" id="249188"/>
    <lineage>
        <taxon>Bacteria</taxon>
        <taxon>Pseudomonadati</taxon>
        <taxon>Pseudomonadota</taxon>
        <taxon>Gammaproteobacteria</taxon>
        <taxon>Pasteurellales</taxon>
        <taxon>Pasteurellaceae</taxon>
        <taxon>Haemophilus</taxon>
    </lineage>
</organism>
<dbReference type="Proteomes" id="UP000255264">
    <property type="component" value="Unassembled WGS sequence"/>
</dbReference>
<gene>
    <name evidence="1" type="ORF">NCTC13335_01085</name>
</gene>
<keyword evidence="2" id="KW-1185">Reference proteome</keyword>
<proteinExistence type="predicted"/>
<reference evidence="1 2" key="1">
    <citation type="submission" date="2018-06" db="EMBL/GenBank/DDBJ databases">
        <authorList>
            <consortium name="Pathogen Informatics"/>
            <person name="Doyle S."/>
        </authorList>
    </citation>
    <scope>NUCLEOTIDE SEQUENCE [LARGE SCALE GENOMIC DNA]</scope>
    <source>
        <strain evidence="1 2">NCTC13335</strain>
    </source>
</reference>
<dbReference type="AlphaFoldDB" id="A0A377IY96"/>